<keyword evidence="4" id="KW-1185">Reference proteome</keyword>
<protein>
    <submittedName>
        <fullName evidence="3">Uncharacterized protein</fullName>
    </submittedName>
</protein>
<evidence type="ECO:0000256" key="1">
    <source>
        <dbReference type="SAM" id="MobiDB-lite"/>
    </source>
</evidence>
<gene>
    <name evidence="3" type="ORF">HOLleu_13498</name>
</gene>
<evidence type="ECO:0000313" key="4">
    <source>
        <dbReference type="Proteomes" id="UP001152320"/>
    </source>
</evidence>
<accession>A0A9Q1CDC0</accession>
<keyword evidence="2" id="KW-0812">Transmembrane</keyword>
<keyword evidence="2" id="KW-1133">Transmembrane helix</keyword>
<sequence length="90" mass="10028">MPRFEQTGKAKNKAVDCTICVLSPPKLSKFSKREKTPPRDGDHKSPRTENRPVENPENMIISCQIGKMYINFGSSMICISVGLWAACDVV</sequence>
<feature type="transmembrane region" description="Helical" evidence="2">
    <location>
        <begin position="68"/>
        <end position="86"/>
    </location>
</feature>
<reference evidence="3" key="1">
    <citation type="submission" date="2021-10" db="EMBL/GenBank/DDBJ databases">
        <title>Tropical sea cucumber genome reveals ecological adaptation and Cuvierian tubules defense mechanism.</title>
        <authorList>
            <person name="Chen T."/>
        </authorList>
    </citation>
    <scope>NUCLEOTIDE SEQUENCE</scope>
    <source>
        <strain evidence="3">Nanhai2018</strain>
        <tissue evidence="3">Muscle</tissue>
    </source>
</reference>
<name>A0A9Q1CDC0_HOLLE</name>
<dbReference type="EMBL" id="JAIZAY010000005">
    <property type="protein sequence ID" value="KAJ8042439.1"/>
    <property type="molecule type" value="Genomic_DNA"/>
</dbReference>
<dbReference type="Proteomes" id="UP001152320">
    <property type="component" value="Chromosome 5"/>
</dbReference>
<keyword evidence="2" id="KW-0472">Membrane</keyword>
<organism evidence="3 4">
    <name type="scientific">Holothuria leucospilota</name>
    <name type="common">Black long sea cucumber</name>
    <name type="synonym">Mertensiothuria leucospilota</name>
    <dbReference type="NCBI Taxonomy" id="206669"/>
    <lineage>
        <taxon>Eukaryota</taxon>
        <taxon>Metazoa</taxon>
        <taxon>Echinodermata</taxon>
        <taxon>Eleutherozoa</taxon>
        <taxon>Echinozoa</taxon>
        <taxon>Holothuroidea</taxon>
        <taxon>Aspidochirotacea</taxon>
        <taxon>Aspidochirotida</taxon>
        <taxon>Holothuriidae</taxon>
        <taxon>Holothuria</taxon>
    </lineage>
</organism>
<feature type="region of interest" description="Disordered" evidence="1">
    <location>
        <begin position="28"/>
        <end position="55"/>
    </location>
</feature>
<comment type="caution">
    <text evidence="3">The sequence shown here is derived from an EMBL/GenBank/DDBJ whole genome shotgun (WGS) entry which is preliminary data.</text>
</comment>
<proteinExistence type="predicted"/>
<evidence type="ECO:0000256" key="2">
    <source>
        <dbReference type="SAM" id="Phobius"/>
    </source>
</evidence>
<feature type="compositionally biased region" description="Basic and acidic residues" evidence="1">
    <location>
        <begin position="31"/>
        <end position="54"/>
    </location>
</feature>
<evidence type="ECO:0000313" key="3">
    <source>
        <dbReference type="EMBL" id="KAJ8042439.1"/>
    </source>
</evidence>
<dbReference type="AlphaFoldDB" id="A0A9Q1CDC0"/>